<organism evidence="13 14">
    <name type="scientific">Sinomicrobium weinanense</name>
    <dbReference type="NCBI Taxonomy" id="2842200"/>
    <lineage>
        <taxon>Bacteria</taxon>
        <taxon>Pseudomonadati</taxon>
        <taxon>Bacteroidota</taxon>
        <taxon>Flavobacteriia</taxon>
        <taxon>Flavobacteriales</taxon>
        <taxon>Flavobacteriaceae</taxon>
        <taxon>Sinomicrobium</taxon>
    </lineage>
</organism>
<evidence type="ECO:0000313" key="14">
    <source>
        <dbReference type="Proteomes" id="UP000653730"/>
    </source>
</evidence>
<dbReference type="Pfam" id="PF00593">
    <property type="entry name" value="TonB_dep_Rec_b-barrel"/>
    <property type="match status" value="1"/>
</dbReference>
<dbReference type="InterPro" id="IPR036942">
    <property type="entry name" value="Beta-barrel_TonB_sf"/>
</dbReference>
<dbReference type="FunFam" id="2.60.40.1120:FF:000003">
    <property type="entry name" value="Outer membrane protein Omp121"/>
    <property type="match status" value="1"/>
</dbReference>
<reference evidence="13 14" key="1">
    <citation type="submission" date="2020-09" db="EMBL/GenBank/DDBJ databases">
        <title>Sinomicrobium weinanense sp. nov., a halophilic bacteria isolated from saline-alkali soil.</title>
        <authorList>
            <person name="Wu P."/>
            <person name="Ren H."/>
            <person name="Mei Y."/>
            <person name="Liang Y."/>
            <person name="Chen Z."/>
        </authorList>
    </citation>
    <scope>NUCLEOTIDE SEQUENCE [LARGE SCALE GENOMIC DNA]</scope>
    <source>
        <strain evidence="13 14">FJxs</strain>
    </source>
</reference>
<protein>
    <submittedName>
        <fullName evidence="13">TonB-dependent receptor</fullName>
    </submittedName>
</protein>
<name>A0A926JQP0_9FLAO</name>
<evidence type="ECO:0000259" key="11">
    <source>
        <dbReference type="Pfam" id="PF00593"/>
    </source>
</evidence>
<evidence type="ECO:0000256" key="9">
    <source>
        <dbReference type="RuleBase" id="RU003357"/>
    </source>
</evidence>
<dbReference type="GO" id="GO:0009279">
    <property type="term" value="C:cell outer membrane"/>
    <property type="evidence" value="ECO:0007669"/>
    <property type="project" value="UniProtKB-SubCell"/>
</dbReference>
<dbReference type="Pfam" id="PF13715">
    <property type="entry name" value="CarbopepD_reg_2"/>
    <property type="match status" value="1"/>
</dbReference>
<comment type="similarity">
    <text evidence="8 9">Belongs to the TonB-dependent receptor family.</text>
</comment>
<feature type="domain" description="TonB-dependent receptor-like beta-barrel" evidence="11">
    <location>
        <begin position="460"/>
        <end position="834"/>
    </location>
</feature>
<keyword evidence="14" id="KW-1185">Reference proteome</keyword>
<dbReference type="InterPro" id="IPR008969">
    <property type="entry name" value="CarboxyPept-like_regulatory"/>
</dbReference>
<evidence type="ECO:0000256" key="7">
    <source>
        <dbReference type="ARBA" id="ARBA00023237"/>
    </source>
</evidence>
<evidence type="ECO:0000256" key="8">
    <source>
        <dbReference type="PROSITE-ProRule" id="PRU01360"/>
    </source>
</evidence>
<evidence type="ECO:0000256" key="6">
    <source>
        <dbReference type="ARBA" id="ARBA00023136"/>
    </source>
</evidence>
<dbReference type="Pfam" id="PF07715">
    <property type="entry name" value="Plug"/>
    <property type="match status" value="1"/>
</dbReference>
<dbReference type="RefSeq" id="WP_187964871.1">
    <property type="nucleotide sequence ID" value="NZ_JACVDC010000014.1"/>
</dbReference>
<accession>A0A926JQP0</accession>
<dbReference type="EMBL" id="JACVDC010000014">
    <property type="protein sequence ID" value="MBC9795722.1"/>
    <property type="molecule type" value="Genomic_DNA"/>
</dbReference>
<keyword evidence="6 8" id="KW-0472">Membrane</keyword>
<feature type="domain" description="TonB-dependent receptor plug" evidence="12">
    <location>
        <begin position="145"/>
        <end position="250"/>
    </location>
</feature>
<dbReference type="InterPro" id="IPR023997">
    <property type="entry name" value="TonB-dep_OMP_SusC/RagA_CS"/>
</dbReference>
<comment type="caution">
    <text evidence="13">The sequence shown here is derived from an EMBL/GenBank/DDBJ whole genome shotgun (WGS) entry which is preliminary data.</text>
</comment>
<keyword evidence="10" id="KW-1133">Transmembrane helix</keyword>
<dbReference type="InterPro" id="IPR039426">
    <property type="entry name" value="TonB-dep_rcpt-like"/>
</dbReference>
<evidence type="ECO:0000256" key="10">
    <source>
        <dbReference type="SAM" id="Phobius"/>
    </source>
</evidence>
<evidence type="ECO:0000256" key="1">
    <source>
        <dbReference type="ARBA" id="ARBA00004571"/>
    </source>
</evidence>
<dbReference type="SUPFAM" id="SSF49464">
    <property type="entry name" value="Carboxypeptidase regulatory domain-like"/>
    <property type="match status" value="1"/>
</dbReference>
<keyword evidence="3 8" id="KW-1134">Transmembrane beta strand</keyword>
<keyword evidence="7 8" id="KW-0998">Cell outer membrane</keyword>
<dbReference type="Gene3D" id="2.170.130.10">
    <property type="entry name" value="TonB-dependent receptor, plug domain"/>
    <property type="match status" value="1"/>
</dbReference>
<dbReference type="Gene3D" id="2.60.40.1120">
    <property type="entry name" value="Carboxypeptidase-like, regulatory domain"/>
    <property type="match status" value="1"/>
</dbReference>
<dbReference type="InterPro" id="IPR037066">
    <property type="entry name" value="Plug_dom_sf"/>
</dbReference>
<evidence type="ECO:0000256" key="2">
    <source>
        <dbReference type="ARBA" id="ARBA00022448"/>
    </source>
</evidence>
<dbReference type="PROSITE" id="PS52016">
    <property type="entry name" value="TONB_DEPENDENT_REC_3"/>
    <property type="match status" value="1"/>
</dbReference>
<dbReference type="InterPro" id="IPR023996">
    <property type="entry name" value="TonB-dep_OMP_SusC/RagA"/>
</dbReference>
<evidence type="ECO:0000256" key="3">
    <source>
        <dbReference type="ARBA" id="ARBA00022452"/>
    </source>
</evidence>
<comment type="subcellular location">
    <subcellularLocation>
        <location evidence="1 8">Cell outer membrane</location>
        <topology evidence="1 8">Multi-pass membrane protein</topology>
    </subcellularLocation>
</comment>
<gene>
    <name evidence="13" type="ORF">IBL28_07080</name>
</gene>
<feature type="transmembrane region" description="Helical" evidence="10">
    <location>
        <begin position="20"/>
        <end position="37"/>
    </location>
</feature>
<dbReference type="InterPro" id="IPR012910">
    <property type="entry name" value="Plug_dom"/>
</dbReference>
<evidence type="ECO:0000313" key="13">
    <source>
        <dbReference type="EMBL" id="MBC9795722.1"/>
    </source>
</evidence>
<evidence type="ECO:0000259" key="12">
    <source>
        <dbReference type="Pfam" id="PF07715"/>
    </source>
</evidence>
<dbReference type="Proteomes" id="UP000653730">
    <property type="component" value="Unassembled WGS sequence"/>
</dbReference>
<keyword evidence="4 8" id="KW-0812">Transmembrane</keyword>
<evidence type="ECO:0000256" key="5">
    <source>
        <dbReference type="ARBA" id="ARBA00023077"/>
    </source>
</evidence>
<sequence length="1065" mass="118688">METSYTSLPRPGFVRKLRNGIILACGFVLFVIVQAYPSALNYKITEAGIAYFQQQFVTGTVADEKGMPLPGVTIQVKGTGRGTATDFDGKYTIEAGSNDILVFSFLGFKTREVRVGENTNVDVTLEEDLARLDEVVVTGYMKQKKADLTGAVATVSSEEVEKNIYSNVMQGLQGRLAGVQVTGNGSPAGDVAVQIRGLTSFRSAPPLIVIDGLPTNVNLNDISPNDIASIQVLKDAASASIYGSRAASGVILIETRKGKMGETKIDYRGSVGISSFMNTIDMLNTQQYGEAFWQAAVNDGSDPNAMTQIYQYDWHTNDNGAPVLDNVSPIEWLNEEQTMPSADTDWFGEGTRLGIQNNHSLTISSGSEKSRSLFSLNFYENQGTQIHSFFRRYSARFNSEYTLFKDRLRVGENISLAYMNLNNQRRTNELLRMPAIIPVHTLDGGWGGTAVALGMDDYWNPIRQLTMNKDNDNHYMTLIGNVYAELDLIDNLSLRTSFGLEYNAGNFRHIDFTWKEGGGREDINNGVNTGWNQNVTKTWTNTINYRLDLEKHQLDFLAGMETVKFKLDDLRGYRRDIEIEDYDYAYLNAASGTQEVYGGGDEWSLLSYFSKFNYVFDDKYLLSATVRYDGSSKFGERNQFGVFPAVSGGWRLSQEKFLAESTLISDLKLRASWGMNGNSNIPTNALVDIYDAAYHSGLHGTSYGLAGNETGNLAYGYRKIHTGNSDLKWETTTQTNIGLDFGLFDGALTGSVDYFHKYTDGMLYEPPYIAAIGEGGQRWINAANMTNTGVEFVISYFGKTGGDFSYSITGNISTYRNRIDDLPESVKYTFGGNGLDDDILGRPRNSHYGFVADGLFRTQEEVDNSPEQPGKGLGRIRYKDLNNDGRITWEHDRTWLGVSDPDFSYGLNFEAEYKNFDFSMFWQGVVGNTVWNDWKTYSDFWNVHVQKGVNHPTRILNAWSPANPDSDIPALSLINPNDELRASTYFLESGSYLKLRQVEIGYNIPESVLSKIGVQKARLSVSAQNIVNIRKWWGDDAYTGIDPESPAADAYVRPQVFLFGVNVSL</sequence>
<dbReference type="NCBIfam" id="TIGR04056">
    <property type="entry name" value="OMP_RagA_SusC"/>
    <property type="match status" value="1"/>
</dbReference>
<keyword evidence="13" id="KW-0675">Receptor</keyword>
<keyword evidence="5 9" id="KW-0798">TonB box</keyword>
<dbReference type="InterPro" id="IPR000531">
    <property type="entry name" value="Beta-barrel_TonB"/>
</dbReference>
<proteinExistence type="inferred from homology"/>
<dbReference type="SUPFAM" id="SSF56935">
    <property type="entry name" value="Porins"/>
    <property type="match status" value="1"/>
</dbReference>
<dbReference type="NCBIfam" id="TIGR04057">
    <property type="entry name" value="SusC_RagA_signa"/>
    <property type="match status" value="1"/>
</dbReference>
<dbReference type="Gene3D" id="2.40.170.20">
    <property type="entry name" value="TonB-dependent receptor, beta-barrel domain"/>
    <property type="match status" value="1"/>
</dbReference>
<evidence type="ECO:0000256" key="4">
    <source>
        <dbReference type="ARBA" id="ARBA00022692"/>
    </source>
</evidence>
<keyword evidence="2 8" id="KW-0813">Transport</keyword>
<dbReference type="AlphaFoldDB" id="A0A926JQP0"/>